<keyword evidence="1" id="KW-0805">Transcription regulation</keyword>
<gene>
    <name evidence="5" type="ORF">AOC36_11495</name>
</gene>
<keyword evidence="3" id="KW-0804">Transcription</keyword>
<dbReference type="Pfam" id="PF12833">
    <property type="entry name" value="HTH_18"/>
    <property type="match status" value="1"/>
</dbReference>
<dbReference type="InterPro" id="IPR010499">
    <property type="entry name" value="AraC_E-bd"/>
</dbReference>
<dbReference type="Gene3D" id="3.20.80.10">
    <property type="entry name" value="Regulatory factor, effector binding domain"/>
    <property type="match status" value="1"/>
</dbReference>
<dbReference type="AlphaFoldDB" id="A0A109UHQ7"/>
<evidence type="ECO:0000256" key="2">
    <source>
        <dbReference type="ARBA" id="ARBA00023125"/>
    </source>
</evidence>
<dbReference type="SMART" id="SM00342">
    <property type="entry name" value="HTH_ARAC"/>
    <property type="match status" value="1"/>
</dbReference>
<dbReference type="InterPro" id="IPR020449">
    <property type="entry name" value="Tscrpt_reg_AraC-type_HTH"/>
</dbReference>
<evidence type="ECO:0000259" key="4">
    <source>
        <dbReference type="PROSITE" id="PS01124"/>
    </source>
</evidence>
<dbReference type="OrthoDB" id="9801123at2"/>
<keyword evidence="6" id="KW-1185">Reference proteome</keyword>
<dbReference type="SMART" id="SM00871">
    <property type="entry name" value="AraC_E_bind"/>
    <property type="match status" value="1"/>
</dbReference>
<dbReference type="KEGG" id="erl:AOC36_11495"/>
<name>A0A109UHQ7_9FIRM</name>
<dbReference type="Pfam" id="PF14526">
    <property type="entry name" value="Cass2"/>
    <property type="match status" value="1"/>
</dbReference>
<evidence type="ECO:0000313" key="6">
    <source>
        <dbReference type="Proteomes" id="UP000063781"/>
    </source>
</evidence>
<dbReference type="SUPFAM" id="SSF46689">
    <property type="entry name" value="Homeodomain-like"/>
    <property type="match status" value="2"/>
</dbReference>
<dbReference type="PANTHER" id="PTHR47504">
    <property type="entry name" value="RIGHT ORIGIN-BINDING PROTEIN"/>
    <property type="match status" value="1"/>
</dbReference>
<dbReference type="InterPro" id="IPR029441">
    <property type="entry name" value="Cass2"/>
</dbReference>
<dbReference type="SUPFAM" id="SSF55136">
    <property type="entry name" value="Probable bacterial effector-binding domain"/>
    <property type="match status" value="1"/>
</dbReference>
<dbReference type="RefSeq" id="WP_067634463.1">
    <property type="nucleotide sequence ID" value="NZ_CP013213.1"/>
</dbReference>
<dbReference type="GO" id="GO:0043565">
    <property type="term" value="F:sequence-specific DNA binding"/>
    <property type="evidence" value="ECO:0007669"/>
    <property type="project" value="InterPro"/>
</dbReference>
<dbReference type="PRINTS" id="PR00032">
    <property type="entry name" value="HTHARAC"/>
</dbReference>
<dbReference type="InterPro" id="IPR018060">
    <property type="entry name" value="HTH_AraC"/>
</dbReference>
<organism evidence="5 6">
    <name type="scientific">Erysipelothrix larvae</name>
    <dbReference type="NCBI Taxonomy" id="1514105"/>
    <lineage>
        <taxon>Bacteria</taxon>
        <taxon>Bacillati</taxon>
        <taxon>Bacillota</taxon>
        <taxon>Erysipelotrichia</taxon>
        <taxon>Erysipelotrichales</taxon>
        <taxon>Erysipelotrichaceae</taxon>
        <taxon>Erysipelothrix</taxon>
    </lineage>
</organism>
<sequence>MNDLINTIKHALDTIEANLNESIDLNAIASNAGYSLYHFHRIFRYCVGDSLRDYIRKRIMTEAARDLISNSSPIIDIAIHYGYSSREAFSRAFEKLYGESPSMMRKNQNFYELRAPLSLENVINRYLIHADGLFPTIEFIPALTVEGSPVHIETKSYQVIPKLWSEYLKTNHEPMCNAVGVCMLSETHDFTYIIGNLEIMDPNKPGLHLEASYYAVFKVVNPIVENVQKTWDAIYSVWLQETHYKRRFQYDLEYYCFNGKNSYAELWIPIENEGLDIEKTQV</sequence>
<protein>
    <recommendedName>
        <fullName evidence="4">HTH araC/xylS-type domain-containing protein</fullName>
    </recommendedName>
</protein>
<dbReference type="PANTHER" id="PTHR47504:SF5">
    <property type="entry name" value="RIGHT ORIGIN-BINDING PROTEIN"/>
    <property type="match status" value="1"/>
</dbReference>
<accession>A0A109UHQ7</accession>
<proteinExistence type="predicted"/>
<reference evidence="5 6" key="1">
    <citation type="submission" date="2015-10" db="EMBL/GenBank/DDBJ databases">
        <title>Erysipelothrix larvae sp. LV19 isolated from the larval gut of the rhinoceros beetle, Trypoxylus dichotomus.</title>
        <authorList>
            <person name="Lim S."/>
            <person name="Kim B.-C."/>
        </authorList>
    </citation>
    <scope>NUCLEOTIDE SEQUENCE [LARGE SCALE GENOMIC DNA]</scope>
    <source>
        <strain evidence="5 6">LV19</strain>
    </source>
</reference>
<dbReference type="EMBL" id="CP013213">
    <property type="protein sequence ID" value="AMC94573.1"/>
    <property type="molecule type" value="Genomic_DNA"/>
</dbReference>
<evidence type="ECO:0000256" key="1">
    <source>
        <dbReference type="ARBA" id="ARBA00023015"/>
    </source>
</evidence>
<dbReference type="Gene3D" id="1.10.10.60">
    <property type="entry name" value="Homeodomain-like"/>
    <property type="match status" value="2"/>
</dbReference>
<dbReference type="InterPro" id="IPR050959">
    <property type="entry name" value="MarA-like"/>
</dbReference>
<dbReference type="Proteomes" id="UP000063781">
    <property type="component" value="Chromosome"/>
</dbReference>
<dbReference type="PROSITE" id="PS01124">
    <property type="entry name" value="HTH_ARAC_FAMILY_2"/>
    <property type="match status" value="1"/>
</dbReference>
<dbReference type="InterPro" id="IPR009057">
    <property type="entry name" value="Homeodomain-like_sf"/>
</dbReference>
<dbReference type="InterPro" id="IPR011256">
    <property type="entry name" value="Reg_factor_effector_dom_sf"/>
</dbReference>
<keyword evidence="2" id="KW-0238">DNA-binding</keyword>
<dbReference type="GO" id="GO:0003700">
    <property type="term" value="F:DNA-binding transcription factor activity"/>
    <property type="evidence" value="ECO:0007669"/>
    <property type="project" value="InterPro"/>
</dbReference>
<feature type="domain" description="HTH araC/xylS-type" evidence="4">
    <location>
        <begin position="9"/>
        <end position="107"/>
    </location>
</feature>
<evidence type="ECO:0000256" key="3">
    <source>
        <dbReference type="ARBA" id="ARBA00023163"/>
    </source>
</evidence>
<dbReference type="STRING" id="1514105.AOC36_11495"/>
<evidence type="ECO:0000313" key="5">
    <source>
        <dbReference type="EMBL" id="AMC94573.1"/>
    </source>
</evidence>